<accession>Q234C0</accession>
<dbReference type="KEGG" id="tet:TTHERM_00106840"/>
<dbReference type="Proteomes" id="UP000009168">
    <property type="component" value="Unassembled WGS sequence"/>
</dbReference>
<feature type="transmembrane region" description="Helical" evidence="1">
    <location>
        <begin position="200"/>
        <end position="218"/>
    </location>
</feature>
<sequence length="538" mass="64084">MWIIVALVILEKLGFFIYFYTHKQYDKWYYHIAWEIFHFDPDNIFTNEVKNGNFIPNQNHLVNINQNNNNINNVNNIQNNNNNNNINNNNNNNVNALIAQNKIINKYNLKIPLNLLVSVIFHYAILSYLQTSDQPYEKQMTYMIISLILLFTNQVLLFQRLYFRNLINLHQYLYMIAEGLAYQYTQLSLLALIQEVGNKWYVYIIAFIFAAVSLSMILERNTHLYFTESLIYLMINQVFGLRLEAEFLYSKHNDRCQKIFSYILYGFFSILFWVALLLLVLIFGSDKMYYLNYSIPIGILAACFFFLFQIMVIVRYIWKSPLQITKIVSKLEEIEQLRKAISPITKIVSLQVSFNNNDTMEYQNKLVEEITKKILFKYKDIIYHFVVFNQQKEPILNLEFLYDSQKIRIVGVRLNFENIAQLELICNEIQIQKFNYFDFVVNMQNLASIKNQAIQKLINYPLICINISKISNIIRGDESFLNYCIYMKQVFYQIKATQIHIQNLLINNPYSIYYDLYDDLRFPLIQKMGNHNNLQINI</sequence>
<evidence type="ECO:0000313" key="2">
    <source>
        <dbReference type="EMBL" id="EAR92083.1"/>
    </source>
</evidence>
<dbReference type="RefSeq" id="XP_001012328.1">
    <property type="nucleotide sequence ID" value="XM_001012328.1"/>
</dbReference>
<dbReference type="HOGENOM" id="CLU_506733_0_0_1"/>
<keyword evidence="1" id="KW-1133">Transmembrane helix</keyword>
<protein>
    <submittedName>
        <fullName evidence="2">Transmembrane protein, putative</fullName>
    </submittedName>
</protein>
<evidence type="ECO:0000313" key="3">
    <source>
        <dbReference type="Proteomes" id="UP000009168"/>
    </source>
</evidence>
<reference evidence="3" key="1">
    <citation type="journal article" date="2006" name="PLoS Biol.">
        <title>Macronuclear genome sequence of the ciliate Tetrahymena thermophila, a model eukaryote.</title>
        <authorList>
            <person name="Eisen J.A."/>
            <person name="Coyne R.S."/>
            <person name="Wu M."/>
            <person name="Wu D."/>
            <person name="Thiagarajan M."/>
            <person name="Wortman J.R."/>
            <person name="Badger J.H."/>
            <person name="Ren Q."/>
            <person name="Amedeo P."/>
            <person name="Jones K.M."/>
            <person name="Tallon L.J."/>
            <person name="Delcher A.L."/>
            <person name="Salzberg S.L."/>
            <person name="Silva J.C."/>
            <person name="Haas B.J."/>
            <person name="Majoros W.H."/>
            <person name="Farzad M."/>
            <person name="Carlton J.M."/>
            <person name="Smith R.K. Jr."/>
            <person name="Garg J."/>
            <person name="Pearlman R.E."/>
            <person name="Karrer K.M."/>
            <person name="Sun L."/>
            <person name="Manning G."/>
            <person name="Elde N.C."/>
            <person name="Turkewitz A.P."/>
            <person name="Asai D.J."/>
            <person name="Wilkes D.E."/>
            <person name="Wang Y."/>
            <person name="Cai H."/>
            <person name="Collins K."/>
            <person name="Stewart B.A."/>
            <person name="Lee S.R."/>
            <person name="Wilamowska K."/>
            <person name="Weinberg Z."/>
            <person name="Ruzzo W.L."/>
            <person name="Wloga D."/>
            <person name="Gaertig J."/>
            <person name="Frankel J."/>
            <person name="Tsao C.-C."/>
            <person name="Gorovsky M.A."/>
            <person name="Keeling P.J."/>
            <person name="Waller R.F."/>
            <person name="Patron N.J."/>
            <person name="Cherry J.M."/>
            <person name="Stover N.A."/>
            <person name="Krieger C.J."/>
            <person name="del Toro C."/>
            <person name="Ryder H.F."/>
            <person name="Williamson S.C."/>
            <person name="Barbeau R.A."/>
            <person name="Hamilton E.P."/>
            <person name="Orias E."/>
        </authorList>
    </citation>
    <scope>NUCLEOTIDE SEQUENCE [LARGE SCALE GENOMIC DNA]</scope>
    <source>
        <strain evidence="3">SB210</strain>
    </source>
</reference>
<keyword evidence="3" id="KW-1185">Reference proteome</keyword>
<dbReference type="GeneID" id="7828188"/>
<proteinExistence type="predicted"/>
<feature type="transmembrane region" description="Helical" evidence="1">
    <location>
        <begin position="295"/>
        <end position="318"/>
    </location>
</feature>
<dbReference type="InParanoid" id="Q234C0"/>
<name>Q234C0_TETTS</name>
<keyword evidence="1" id="KW-0472">Membrane</keyword>
<dbReference type="AlphaFoldDB" id="Q234C0"/>
<feature type="transmembrane region" description="Helical" evidence="1">
    <location>
        <begin position="141"/>
        <end position="160"/>
    </location>
</feature>
<evidence type="ECO:0000256" key="1">
    <source>
        <dbReference type="SAM" id="Phobius"/>
    </source>
</evidence>
<dbReference type="EMBL" id="GG662767">
    <property type="protein sequence ID" value="EAR92083.1"/>
    <property type="molecule type" value="Genomic_DNA"/>
</dbReference>
<keyword evidence="1 2" id="KW-0812">Transmembrane</keyword>
<feature type="transmembrane region" description="Helical" evidence="1">
    <location>
        <begin position="262"/>
        <end position="283"/>
    </location>
</feature>
<organism evidence="2 3">
    <name type="scientific">Tetrahymena thermophila (strain SB210)</name>
    <dbReference type="NCBI Taxonomy" id="312017"/>
    <lineage>
        <taxon>Eukaryota</taxon>
        <taxon>Sar</taxon>
        <taxon>Alveolata</taxon>
        <taxon>Ciliophora</taxon>
        <taxon>Intramacronucleata</taxon>
        <taxon>Oligohymenophorea</taxon>
        <taxon>Hymenostomatida</taxon>
        <taxon>Tetrahymenina</taxon>
        <taxon>Tetrahymenidae</taxon>
        <taxon>Tetrahymena</taxon>
    </lineage>
</organism>
<gene>
    <name evidence="2" type="ORF">TTHERM_00106840</name>
</gene>
<feature type="transmembrane region" description="Helical" evidence="1">
    <location>
        <begin position="111"/>
        <end position="129"/>
    </location>
</feature>